<accession>A0AAV2RZ76</accession>
<organism evidence="2 3">
    <name type="scientific">Meganyctiphanes norvegica</name>
    <name type="common">Northern krill</name>
    <name type="synonym">Thysanopoda norvegica</name>
    <dbReference type="NCBI Taxonomy" id="48144"/>
    <lineage>
        <taxon>Eukaryota</taxon>
        <taxon>Metazoa</taxon>
        <taxon>Ecdysozoa</taxon>
        <taxon>Arthropoda</taxon>
        <taxon>Crustacea</taxon>
        <taxon>Multicrustacea</taxon>
        <taxon>Malacostraca</taxon>
        <taxon>Eumalacostraca</taxon>
        <taxon>Eucarida</taxon>
        <taxon>Euphausiacea</taxon>
        <taxon>Euphausiidae</taxon>
        <taxon>Meganyctiphanes</taxon>
    </lineage>
</organism>
<evidence type="ECO:0000313" key="3">
    <source>
        <dbReference type="Proteomes" id="UP001497623"/>
    </source>
</evidence>
<feature type="chain" id="PRO_5043382637" evidence="1">
    <location>
        <begin position="17"/>
        <end position="143"/>
    </location>
</feature>
<dbReference type="AlphaFoldDB" id="A0AAV2RZ76"/>
<evidence type="ECO:0000313" key="2">
    <source>
        <dbReference type="EMBL" id="CAL4152728.1"/>
    </source>
</evidence>
<comment type="caution">
    <text evidence="2">The sequence shown here is derived from an EMBL/GenBank/DDBJ whole genome shotgun (WGS) entry which is preliminary data.</text>
</comment>
<proteinExistence type="predicted"/>
<evidence type="ECO:0000256" key="1">
    <source>
        <dbReference type="SAM" id="SignalP"/>
    </source>
</evidence>
<feature type="signal peptide" evidence="1">
    <location>
        <begin position="1"/>
        <end position="16"/>
    </location>
</feature>
<keyword evidence="1" id="KW-0732">Signal</keyword>
<sequence>MMKLVVLAMAVSATCGGVLPAGYHGLPVAGGYHGLPVAGAYSGLPVAGAYSGLPVAGAYSGLSVGGVYSGLPTVAHTAYAGLPTVAHTGYSVAAGAAVHGVAPTYAVAPAPAIVAPQPYSVHTGTKVAVAAEPVEQHGYVIKY</sequence>
<reference evidence="2 3" key="1">
    <citation type="submission" date="2024-05" db="EMBL/GenBank/DDBJ databases">
        <authorList>
            <person name="Wallberg A."/>
        </authorList>
    </citation>
    <scope>NUCLEOTIDE SEQUENCE [LARGE SCALE GENOMIC DNA]</scope>
</reference>
<dbReference type="EMBL" id="CAXKWB010039215">
    <property type="protein sequence ID" value="CAL4152728.1"/>
    <property type="molecule type" value="Genomic_DNA"/>
</dbReference>
<gene>
    <name evidence="2" type="ORF">MNOR_LOCUS31067</name>
</gene>
<keyword evidence="3" id="KW-1185">Reference proteome</keyword>
<dbReference type="Proteomes" id="UP001497623">
    <property type="component" value="Unassembled WGS sequence"/>
</dbReference>
<protein>
    <submittedName>
        <fullName evidence="2">Uncharacterized protein</fullName>
    </submittedName>
</protein>
<name>A0AAV2RZ76_MEGNR</name>